<keyword evidence="3" id="KW-0227">DNA damage</keyword>
<evidence type="ECO:0000256" key="3">
    <source>
        <dbReference type="ARBA" id="ARBA00022763"/>
    </source>
</evidence>
<dbReference type="PaxDb" id="2903-EOD18805"/>
<dbReference type="GeneID" id="17264352"/>
<dbReference type="AlphaFoldDB" id="A0A0D3J5M0"/>
<evidence type="ECO:0000259" key="6">
    <source>
        <dbReference type="Pfam" id="PF07522"/>
    </source>
</evidence>
<dbReference type="GO" id="GO:0035312">
    <property type="term" value="F:5'-3' DNA exonuclease activity"/>
    <property type="evidence" value="ECO:0007669"/>
    <property type="project" value="TreeGrafter"/>
</dbReference>
<reference evidence="7" key="2">
    <citation type="submission" date="2024-10" db="UniProtKB">
        <authorList>
            <consortium name="EnsemblProtists"/>
        </authorList>
    </citation>
    <scope>IDENTIFICATION</scope>
</reference>
<evidence type="ECO:0000256" key="5">
    <source>
        <dbReference type="ARBA" id="ARBA00023242"/>
    </source>
</evidence>
<dbReference type="STRING" id="2903.R1DWA6"/>
<dbReference type="GO" id="GO:0036297">
    <property type="term" value="P:interstrand cross-link repair"/>
    <property type="evidence" value="ECO:0007669"/>
    <property type="project" value="TreeGrafter"/>
</dbReference>
<sequence length="316" mass="33455">MCRRPDAAAVRAEAKFVSGTPFVVDGFGEPPREGRLYFLTHFHADHYCGLSRRWLAGSSSQIVCSHITARLVARRLGVPEEKLRPLPLRTPAAVGGGGVSATVELIDANHCPGAERVFLLAARSLGLRLHVSAARLATLSCLDLPRADVERLTTDASATRWAVVPMGRSRVNLDRVNLGAISGRSWAISGRHLRFDRIKAMLQSSNGRFTAAVAFRPTGWCASSSAAGAGAAGRTLRAGATRIIEVPYSEHSSFGELQACVRELRPDHIVPTVGEAKAARAACEQLRGPKAAPVQATLAASAASAHITVSVGECGV</sequence>
<name>A0A0D3J5M0_EMIH1</name>
<dbReference type="Proteomes" id="UP000013827">
    <property type="component" value="Unassembled WGS sequence"/>
</dbReference>
<accession>A0A0D3J5M0</accession>
<dbReference type="eggNOG" id="KOG1361">
    <property type="taxonomic scope" value="Eukaryota"/>
</dbReference>
<dbReference type="GO" id="GO:0005634">
    <property type="term" value="C:nucleus"/>
    <property type="evidence" value="ECO:0007669"/>
    <property type="project" value="UniProtKB-SubCell"/>
</dbReference>
<dbReference type="PANTHER" id="PTHR23240:SF6">
    <property type="entry name" value="DNA CROSS-LINK REPAIR 1A PROTEIN"/>
    <property type="match status" value="1"/>
</dbReference>
<dbReference type="Gene3D" id="3.60.15.10">
    <property type="entry name" value="Ribonuclease Z/Hydroxyacylglutathione hydrolase-like"/>
    <property type="match status" value="1"/>
</dbReference>
<evidence type="ECO:0000313" key="7">
    <source>
        <dbReference type="EnsemblProtists" id="EOD18805"/>
    </source>
</evidence>
<dbReference type="KEGG" id="ehx:EMIHUDRAFT_209392"/>
<dbReference type="GO" id="GO:0006303">
    <property type="term" value="P:double-strand break repair via nonhomologous end joining"/>
    <property type="evidence" value="ECO:0007669"/>
    <property type="project" value="TreeGrafter"/>
</dbReference>
<keyword evidence="5" id="KW-0539">Nucleus</keyword>
<dbReference type="InterPro" id="IPR036866">
    <property type="entry name" value="RibonucZ/Hydroxyglut_hydro"/>
</dbReference>
<dbReference type="GO" id="GO:0003684">
    <property type="term" value="F:damaged DNA binding"/>
    <property type="evidence" value="ECO:0007669"/>
    <property type="project" value="TreeGrafter"/>
</dbReference>
<dbReference type="PANTHER" id="PTHR23240">
    <property type="entry name" value="DNA CROSS-LINK REPAIR PROTEIN PSO2/SNM1-RELATED"/>
    <property type="match status" value="1"/>
</dbReference>
<dbReference type="RefSeq" id="XP_005771234.1">
    <property type="nucleotide sequence ID" value="XM_005771177.1"/>
</dbReference>
<dbReference type="Pfam" id="PF07522">
    <property type="entry name" value="DRMBL"/>
    <property type="match status" value="1"/>
</dbReference>
<evidence type="ECO:0000256" key="4">
    <source>
        <dbReference type="ARBA" id="ARBA00023204"/>
    </source>
</evidence>
<evidence type="ECO:0000256" key="1">
    <source>
        <dbReference type="ARBA" id="ARBA00004123"/>
    </source>
</evidence>
<evidence type="ECO:0000256" key="2">
    <source>
        <dbReference type="ARBA" id="ARBA00010304"/>
    </source>
</evidence>
<keyword evidence="4" id="KW-0234">DNA repair</keyword>
<organism evidence="7 8">
    <name type="scientific">Emiliania huxleyi (strain CCMP1516)</name>
    <dbReference type="NCBI Taxonomy" id="280463"/>
    <lineage>
        <taxon>Eukaryota</taxon>
        <taxon>Haptista</taxon>
        <taxon>Haptophyta</taxon>
        <taxon>Prymnesiophyceae</taxon>
        <taxon>Isochrysidales</taxon>
        <taxon>Noelaerhabdaceae</taxon>
        <taxon>Emiliania</taxon>
    </lineage>
</organism>
<dbReference type="HOGENOM" id="CLU_1100645_0_0_1"/>
<proteinExistence type="inferred from homology"/>
<comment type="subcellular location">
    <subcellularLocation>
        <location evidence="1">Nucleus</location>
    </subcellularLocation>
</comment>
<feature type="domain" description="DNA repair metallo-beta-lactamase" evidence="6">
    <location>
        <begin position="153"/>
        <end position="274"/>
    </location>
</feature>
<dbReference type="EnsemblProtists" id="EOD18805">
    <property type="protein sequence ID" value="EOD18805"/>
    <property type="gene ID" value="EMIHUDRAFT_209392"/>
</dbReference>
<protein>
    <recommendedName>
        <fullName evidence="6">DNA repair metallo-beta-lactamase domain-containing protein</fullName>
    </recommendedName>
</protein>
<dbReference type="InterPro" id="IPR011084">
    <property type="entry name" value="DRMBL"/>
</dbReference>
<reference evidence="8" key="1">
    <citation type="journal article" date="2013" name="Nature">
        <title>Pan genome of the phytoplankton Emiliania underpins its global distribution.</title>
        <authorList>
            <person name="Read B.A."/>
            <person name="Kegel J."/>
            <person name="Klute M.J."/>
            <person name="Kuo A."/>
            <person name="Lefebvre S.C."/>
            <person name="Maumus F."/>
            <person name="Mayer C."/>
            <person name="Miller J."/>
            <person name="Monier A."/>
            <person name="Salamov A."/>
            <person name="Young J."/>
            <person name="Aguilar M."/>
            <person name="Claverie J.M."/>
            <person name="Frickenhaus S."/>
            <person name="Gonzalez K."/>
            <person name="Herman E.K."/>
            <person name="Lin Y.C."/>
            <person name="Napier J."/>
            <person name="Ogata H."/>
            <person name="Sarno A.F."/>
            <person name="Shmutz J."/>
            <person name="Schroeder D."/>
            <person name="de Vargas C."/>
            <person name="Verret F."/>
            <person name="von Dassow P."/>
            <person name="Valentin K."/>
            <person name="Van de Peer Y."/>
            <person name="Wheeler G."/>
            <person name="Dacks J.B."/>
            <person name="Delwiche C.F."/>
            <person name="Dyhrman S.T."/>
            <person name="Glockner G."/>
            <person name="John U."/>
            <person name="Richards T."/>
            <person name="Worden A.Z."/>
            <person name="Zhang X."/>
            <person name="Grigoriev I.V."/>
            <person name="Allen A.E."/>
            <person name="Bidle K."/>
            <person name="Borodovsky M."/>
            <person name="Bowler C."/>
            <person name="Brownlee C."/>
            <person name="Cock J.M."/>
            <person name="Elias M."/>
            <person name="Gladyshev V.N."/>
            <person name="Groth M."/>
            <person name="Guda C."/>
            <person name="Hadaegh A."/>
            <person name="Iglesias-Rodriguez M.D."/>
            <person name="Jenkins J."/>
            <person name="Jones B.M."/>
            <person name="Lawson T."/>
            <person name="Leese F."/>
            <person name="Lindquist E."/>
            <person name="Lobanov A."/>
            <person name="Lomsadze A."/>
            <person name="Malik S.B."/>
            <person name="Marsh M.E."/>
            <person name="Mackinder L."/>
            <person name="Mock T."/>
            <person name="Mueller-Roeber B."/>
            <person name="Pagarete A."/>
            <person name="Parker M."/>
            <person name="Probert I."/>
            <person name="Quesneville H."/>
            <person name="Raines C."/>
            <person name="Rensing S.A."/>
            <person name="Riano-Pachon D.M."/>
            <person name="Richier S."/>
            <person name="Rokitta S."/>
            <person name="Shiraiwa Y."/>
            <person name="Soanes D.M."/>
            <person name="van der Giezen M."/>
            <person name="Wahlund T.M."/>
            <person name="Williams B."/>
            <person name="Wilson W."/>
            <person name="Wolfe G."/>
            <person name="Wurch L.L."/>
        </authorList>
    </citation>
    <scope>NUCLEOTIDE SEQUENCE</scope>
</reference>
<evidence type="ECO:0000313" key="8">
    <source>
        <dbReference type="Proteomes" id="UP000013827"/>
    </source>
</evidence>
<keyword evidence="8" id="KW-1185">Reference proteome</keyword>
<dbReference type="SUPFAM" id="SSF56281">
    <property type="entry name" value="Metallo-hydrolase/oxidoreductase"/>
    <property type="match status" value="1"/>
</dbReference>
<comment type="similarity">
    <text evidence="2">Belongs to the DNA repair metallo-beta-lactamase (DRMBL) family.</text>
</comment>